<evidence type="ECO:0008006" key="3">
    <source>
        <dbReference type="Google" id="ProtNLM"/>
    </source>
</evidence>
<protein>
    <recommendedName>
        <fullName evidence="3">DNA-binding protein</fullName>
    </recommendedName>
</protein>
<keyword evidence="2" id="KW-1185">Reference proteome</keyword>
<dbReference type="EMBL" id="OAOQ01000029">
    <property type="protein sequence ID" value="SNX74992.1"/>
    <property type="molecule type" value="Genomic_DNA"/>
</dbReference>
<evidence type="ECO:0000313" key="1">
    <source>
        <dbReference type="EMBL" id="SNX74992.1"/>
    </source>
</evidence>
<sequence length="86" mass="9746">MTKHPGPVENLQQTATEVTLGDDLLRGADEIARFMFGDVKHRRKVYYLTGEAPRGMPHFKMGSVICARKSTLLNWIAQQERFTPGE</sequence>
<name>A0A285D5B3_9RHOB</name>
<reference evidence="2" key="1">
    <citation type="submission" date="2017-08" db="EMBL/GenBank/DDBJ databases">
        <authorList>
            <person name="Varghese N."/>
            <person name="Submissions S."/>
        </authorList>
    </citation>
    <scope>NUCLEOTIDE SEQUENCE [LARGE SCALE GENOMIC DNA]</scope>
    <source>
        <strain evidence="2">JA234</strain>
    </source>
</reference>
<evidence type="ECO:0000313" key="2">
    <source>
        <dbReference type="Proteomes" id="UP000219467"/>
    </source>
</evidence>
<proteinExistence type="predicted"/>
<dbReference type="RefSeq" id="WP_097031896.1">
    <property type="nucleotide sequence ID" value="NZ_OAOQ01000029.1"/>
</dbReference>
<dbReference type="OrthoDB" id="7365539at2"/>
<organism evidence="1 2">
    <name type="scientific">Cereibacter ovatus</name>
    <dbReference type="NCBI Taxonomy" id="439529"/>
    <lineage>
        <taxon>Bacteria</taxon>
        <taxon>Pseudomonadati</taxon>
        <taxon>Pseudomonadota</taxon>
        <taxon>Alphaproteobacteria</taxon>
        <taxon>Rhodobacterales</taxon>
        <taxon>Paracoccaceae</taxon>
        <taxon>Cereibacter</taxon>
    </lineage>
</organism>
<dbReference type="AlphaFoldDB" id="A0A285D5B3"/>
<dbReference type="Proteomes" id="UP000219467">
    <property type="component" value="Unassembled WGS sequence"/>
</dbReference>
<gene>
    <name evidence="1" type="ORF">SAMN05878503_1299</name>
</gene>
<accession>A0A285D5B3</accession>